<dbReference type="InterPro" id="IPR051465">
    <property type="entry name" value="Cell_Envelope_Struct_Comp"/>
</dbReference>
<evidence type="ECO:0000256" key="2">
    <source>
        <dbReference type="SAM" id="MobiDB-lite"/>
    </source>
</evidence>
<dbReference type="GO" id="GO:0016020">
    <property type="term" value="C:membrane"/>
    <property type="evidence" value="ECO:0007669"/>
    <property type="project" value="InterPro"/>
</dbReference>
<dbReference type="SMART" id="SM00900">
    <property type="entry name" value="FMN_bind"/>
    <property type="match status" value="2"/>
</dbReference>
<keyword evidence="4" id="KW-0378">Hydrolase</keyword>
<feature type="domain" description="SLH" evidence="3">
    <location>
        <begin position="1040"/>
        <end position="1103"/>
    </location>
</feature>
<dbReference type="GO" id="GO:0010181">
    <property type="term" value="F:FMN binding"/>
    <property type="evidence" value="ECO:0007669"/>
    <property type="project" value="InterPro"/>
</dbReference>
<feature type="region of interest" description="Disordered" evidence="2">
    <location>
        <begin position="737"/>
        <end position="769"/>
    </location>
</feature>
<feature type="domain" description="SLH" evidence="3">
    <location>
        <begin position="1224"/>
        <end position="1287"/>
    </location>
</feature>
<dbReference type="PANTHER" id="PTHR43308">
    <property type="entry name" value="OUTER MEMBRANE PROTEIN ALPHA-RELATED"/>
    <property type="match status" value="1"/>
</dbReference>
<dbReference type="GO" id="GO:0045493">
    <property type="term" value="P:xylan catabolic process"/>
    <property type="evidence" value="ECO:0007669"/>
    <property type="project" value="UniProtKB-KW"/>
</dbReference>
<proteinExistence type="predicted"/>
<dbReference type="PATRIC" id="fig|520762.4.peg.2740"/>
<evidence type="ECO:0000313" key="5">
    <source>
        <dbReference type="Proteomes" id="UP000070456"/>
    </source>
</evidence>
<evidence type="ECO:0000259" key="3">
    <source>
        <dbReference type="PROSITE" id="PS51272"/>
    </source>
</evidence>
<dbReference type="STRING" id="520762.AN619_24690"/>
<dbReference type="EMBL" id="LOEE01000059">
    <property type="protein sequence ID" value="KXG74277.1"/>
    <property type="molecule type" value="Genomic_DNA"/>
</dbReference>
<name>A0A140L152_9FIRM</name>
<organism evidence="4 5">
    <name type="scientific">Thermotalea metallivorans</name>
    <dbReference type="NCBI Taxonomy" id="520762"/>
    <lineage>
        <taxon>Bacteria</taxon>
        <taxon>Bacillati</taxon>
        <taxon>Bacillota</taxon>
        <taxon>Clostridia</taxon>
        <taxon>Peptostreptococcales</taxon>
        <taxon>Thermotaleaceae</taxon>
        <taxon>Thermotalea</taxon>
    </lineage>
</organism>
<keyword evidence="4" id="KW-0119">Carbohydrate metabolism</keyword>
<protein>
    <submittedName>
        <fullName evidence="4">Endo-1,4-beta-xylanase A</fullName>
        <ecNumber evidence="4">3.2.1.8</ecNumber>
    </submittedName>
</protein>
<comment type="caution">
    <text evidence="4">The sequence shown here is derived from an EMBL/GenBank/DDBJ whole genome shotgun (WGS) entry which is preliminary data.</text>
</comment>
<feature type="domain" description="SLH" evidence="3">
    <location>
        <begin position="980"/>
        <end position="1039"/>
    </location>
</feature>
<dbReference type="PROSITE" id="PS51272">
    <property type="entry name" value="SLH"/>
    <property type="match status" value="3"/>
</dbReference>
<gene>
    <name evidence="4" type="primary">xynA1</name>
    <name evidence="4" type="ORF">AN619_24690</name>
</gene>
<dbReference type="GO" id="GO:0031176">
    <property type="term" value="F:endo-1,4-beta-xylanase activity"/>
    <property type="evidence" value="ECO:0007669"/>
    <property type="project" value="UniProtKB-EC"/>
</dbReference>
<dbReference type="RefSeq" id="WP_068557380.1">
    <property type="nucleotide sequence ID" value="NZ_LOEE01000059.1"/>
</dbReference>
<evidence type="ECO:0000256" key="1">
    <source>
        <dbReference type="ARBA" id="ARBA00022737"/>
    </source>
</evidence>
<accession>A0A140L152</accession>
<dbReference type="Pfam" id="PF04205">
    <property type="entry name" value="FMN_bind"/>
    <property type="match status" value="2"/>
</dbReference>
<dbReference type="Pfam" id="PF00395">
    <property type="entry name" value="SLH"/>
    <property type="match status" value="3"/>
</dbReference>
<dbReference type="EC" id="3.2.1.8" evidence="4"/>
<dbReference type="Proteomes" id="UP000070456">
    <property type="component" value="Unassembled WGS sequence"/>
</dbReference>
<dbReference type="OrthoDB" id="6372180at2"/>
<dbReference type="InterPro" id="IPR007329">
    <property type="entry name" value="FMN-bd"/>
</dbReference>
<feature type="compositionally biased region" description="Polar residues" evidence="2">
    <location>
        <begin position="751"/>
        <end position="769"/>
    </location>
</feature>
<keyword evidence="4" id="KW-0624">Polysaccharide degradation</keyword>
<keyword evidence="1" id="KW-0677">Repeat</keyword>
<dbReference type="Gene3D" id="3.90.1010.20">
    <property type="match status" value="2"/>
</dbReference>
<keyword evidence="4" id="KW-0326">Glycosidase</keyword>
<sequence>MFSQNLKSISIFLVVLLICSTFSFMIPAMGWAEDSIPPGPPNKSKCLIVQGPAGKVYYKQEFSFVVLIRDSNEIPIAGLTDTISVDKGTLAGVEDHGDGTYTITVKPLQVKDKETFKVRVGGQDMVELKDVKVNIPDGYMMPNGSKTTIIPPEEPVFVNQSFSFTVIFRDASNGIISNIPVEDVTLNKGILENVEQNPEGYYIITAKHHEAKSEESFKVRAFGADIKELKLKVNAVEGPGIPSKEKSRILERPQGDVFQNQDFYFTVEFQDIHGNLIDDLDLSLITLNKGTLVDKQNLGNGVYGLTARHNEAKEKESFKVRYNGVDIVELKDLPIYAPLEAGVPHIGKSLVHLPANPVVAHEVFSFSVEILDGYGNPVTGLSSQITLDKASLIQVTEADGKYVIEAKYTGDKDKETFKILLNNKEFKELKDVKIYPSFETGIAHGYYSTARILSQGDIFANENFQISLELKDGFGNSLVGAADKISLNKGTLAAIHEESQGIYILTVRLPQAKADESLKIRYSGKDFLEIKPIVVKAPEGVILPQKENCIVTWPNGDVIADKDFVFTITVRDANGNSITGIPANQIALNKGELVKVEETGNGEYRLTARYSQAVKVSFKVFVYGTDIGEIKDVIVGIGEIPATDGLKNGEFEGIGYGFGGPLKVKVIIENHAIKEIMVLSHHESKDRGAVMTALSAIPQKIISSKSLQVDVVSGATYTSNGIILAVSRALASAKGEPISPLPPVSYPDTVSGATRTESGGSPNTGTTAENTQKIEKNDKSILRIKDIPLEKKGNQQMAKLTLDVLHKALEEKENIQKIEIVISQKSDNLALNIDGESLRELKEKDMSIAVIFDGGSYTIPSKFSALDAIKDQGDFKGLVLKVEKAEDFAGTISNGKMLVQPVKFTIEADFGESTMPIRNFGRQFIERRLIIPHSINVKRTTGVVFEDGIWHAVPTSFLMEGENTVAVIKRNSNSIYGVAEFEKTFADVEKHWSREVVELLASKNIISGMGGNFMPEGFVTRAQFVTMLVKGLGLKTFTEKEISFKDVEANSWYENYIHTAVAFGLAKGYPDNTFQPNREITREEMLVMAINAMNLVNGLDNRADHAQLPQQGKTLQWKDGEYEGAGKGPNGGVKVKVKILQDRIESIDILENHDSPAIGGVAAQKMAESVIKHQRADVDVITGATVTSQSFKEAVAQALENAAMHKDKNDKGTKQENNFADLSMAVFIDGKKISDWAKEAVSFAVQHKIISGYEDNAFRPRNTSKRSEAAVVIKNVLQTLDFISDKI</sequence>
<dbReference type="Gene3D" id="2.60.40.10">
    <property type="entry name" value="Immunoglobulins"/>
    <property type="match status" value="3"/>
</dbReference>
<dbReference type="InterPro" id="IPR013783">
    <property type="entry name" value="Ig-like_fold"/>
</dbReference>
<reference evidence="4 5" key="1">
    <citation type="submission" date="2015-12" db="EMBL/GenBank/DDBJ databases">
        <title>Draft genome sequence of the thermoanaerobe Thermotalea metallivorans, an isolate from the runoff channel of the Great Artesian Basin, Australia.</title>
        <authorList>
            <person name="Patel B.K."/>
        </authorList>
    </citation>
    <scope>NUCLEOTIDE SEQUENCE [LARGE SCALE GENOMIC DNA]</scope>
    <source>
        <strain evidence="4 5">B2-1</strain>
    </source>
</reference>
<keyword evidence="5" id="KW-1185">Reference proteome</keyword>
<dbReference type="PANTHER" id="PTHR43308:SF5">
    <property type="entry name" value="S-LAYER PROTEIN _ PEPTIDOGLYCAN ENDO-BETA-N-ACETYLGLUCOSAMINIDASE"/>
    <property type="match status" value="1"/>
</dbReference>
<keyword evidence="4" id="KW-0858">Xylan degradation</keyword>
<evidence type="ECO:0000313" key="4">
    <source>
        <dbReference type="EMBL" id="KXG74277.1"/>
    </source>
</evidence>
<dbReference type="InterPro" id="IPR001119">
    <property type="entry name" value="SLH_dom"/>
</dbReference>